<evidence type="ECO:0000313" key="3">
    <source>
        <dbReference type="EMBL" id="MFC6838386.1"/>
    </source>
</evidence>
<proteinExistence type="inferred from homology"/>
<protein>
    <submittedName>
        <fullName evidence="3">SDR family NAD(P)-dependent oxidoreductase</fullName>
        <ecNumber evidence="3">1.1.1.-</ecNumber>
    </submittedName>
</protein>
<accession>A0ABD5UDD7</accession>
<dbReference type="FunFam" id="3.40.50.720:FF:000084">
    <property type="entry name" value="Short-chain dehydrogenase reductase"/>
    <property type="match status" value="1"/>
</dbReference>
<dbReference type="SUPFAM" id="SSF51735">
    <property type="entry name" value="NAD(P)-binding Rossmann-fold domains"/>
    <property type="match status" value="1"/>
</dbReference>
<dbReference type="AlphaFoldDB" id="A0ABD5UDD7"/>
<dbReference type="CDD" id="cd05233">
    <property type="entry name" value="SDR_c"/>
    <property type="match status" value="1"/>
</dbReference>
<dbReference type="PANTHER" id="PTHR24321:SF8">
    <property type="entry name" value="ESTRADIOL 17-BETA-DEHYDROGENASE 8-RELATED"/>
    <property type="match status" value="1"/>
</dbReference>
<evidence type="ECO:0000256" key="1">
    <source>
        <dbReference type="ARBA" id="ARBA00006484"/>
    </source>
</evidence>
<dbReference type="PRINTS" id="PR00080">
    <property type="entry name" value="SDRFAMILY"/>
</dbReference>
<evidence type="ECO:0000313" key="4">
    <source>
        <dbReference type="Proteomes" id="UP001596406"/>
    </source>
</evidence>
<gene>
    <name evidence="3" type="ORF">ACFQHK_18040</name>
</gene>
<dbReference type="Gene3D" id="3.40.50.720">
    <property type="entry name" value="NAD(P)-binding Rossmann-like Domain"/>
    <property type="match status" value="1"/>
</dbReference>
<dbReference type="Pfam" id="PF13561">
    <property type="entry name" value="adh_short_C2"/>
    <property type="match status" value="1"/>
</dbReference>
<comment type="caution">
    <text evidence="3">The sequence shown here is derived from an EMBL/GenBank/DDBJ whole genome shotgun (WGS) entry which is preliminary data.</text>
</comment>
<dbReference type="PROSITE" id="PS00061">
    <property type="entry name" value="ADH_SHORT"/>
    <property type="match status" value="1"/>
</dbReference>
<comment type="similarity">
    <text evidence="1">Belongs to the short-chain dehydrogenases/reductases (SDR) family.</text>
</comment>
<dbReference type="GO" id="GO:0016491">
    <property type="term" value="F:oxidoreductase activity"/>
    <property type="evidence" value="ECO:0007669"/>
    <property type="project" value="UniProtKB-KW"/>
</dbReference>
<keyword evidence="2 3" id="KW-0560">Oxidoreductase</keyword>
<name>A0ABD5UDD7_9EURY</name>
<dbReference type="NCBIfam" id="NF005559">
    <property type="entry name" value="PRK07231.1"/>
    <property type="match status" value="1"/>
</dbReference>
<sequence>MPRDISGKVTVVTGASSGNGRAIAKAFGEEGAPVVVADVVEDPREGGYEDESGMTTAEVIRERGGEATFVECDVTDRDQIRAAIETAVDEFGSFDVMVNNAGIFTRLVPTWETTQDEWNKTIAVNLTGVWNGCKESIDQFLEDETQGNIINIASGGGIVGLINEPAYTASKGGVVQLTKTVALDCADHKINVNAVAPGWISTSMTREYFEDEGIREDLEQSTPWPRLGRPEDVANACTFLAAPDSEFITGSVLAADGGFTAR</sequence>
<organism evidence="3 4">
    <name type="scientific">Halomarina ordinaria</name>
    <dbReference type="NCBI Taxonomy" id="3033939"/>
    <lineage>
        <taxon>Archaea</taxon>
        <taxon>Methanobacteriati</taxon>
        <taxon>Methanobacteriota</taxon>
        <taxon>Stenosarchaea group</taxon>
        <taxon>Halobacteria</taxon>
        <taxon>Halobacteriales</taxon>
        <taxon>Natronomonadaceae</taxon>
        <taxon>Halomarina</taxon>
    </lineage>
</organism>
<dbReference type="EC" id="1.1.1.-" evidence="3"/>
<dbReference type="EMBL" id="JBHSXM010000005">
    <property type="protein sequence ID" value="MFC6838386.1"/>
    <property type="molecule type" value="Genomic_DNA"/>
</dbReference>
<reference evidence="3 4" key="1">
    <citation type="journal article" date="2019" name="Int. J. Syst. Evol. Microbiol.">
        <title>The Global Catalogue of Microorganisms (GCM) 10K type strain sequencing project: providing services to taxonomists for standard genome sequencing and annotation.</title>
        <authorList>
            <consortium name="The Broad Institute Genomics Platform"/>
            <consortium name="The Broad Institute Genome Sequencing Center for Infectious Disease"/>
            <person name="Wu L."/>
            <person name="Ma J."/>
        </authorList>
    </citation>
    <scope>NUCLEOTIDE SEQUENCE [LARGE SCALE GENOMIC DNA]</scope>
    <source>
        <strain evidence="3 4">PSRA2</strain>
    </source>
</reference>
<dbReference type="PRINTS" id="PR00081">
    <property type="entry name" value="GDHRDH"/>
</dbReference>
<dbReference type="RefSeq" id="WP_304450076.1">
    <property type="nucleotide sequence ID" value="NZ_JARRAH010000005.1"/>
</dbReference>
<dbReference type="InterPro" id="IPR036291">
    <property type="entry name" value="NAD(P)-bd_dom_sf"/>
</dbReference>
<keyword evidence="4" id="KW-1185">Reference proteome</keyword>
<dbReference type="InterPro" id="IPR002347">
    <property type="entry name" value="SDR_fam"/>
</dbReference>
<dbReference type="InterPro" id="IPR020904">
    <property type="entry name" value="Sc_DH/Rdtase_CS"/>
</dbReference>
<dbReference type="PANTHER" id="PTHR24321">
    <property type="entry name" value="DEHYDROGENASES, SHORT CHAIN"/>
    <property type="match status" value="1"/>
</dbReference>
<evidence type="ECO:0000256" key="2">
    <source>
        <dbReference type="ARBA" id="ARBA00023002"/>
    </source>
</evidence>
<dbReference type="Proteomes" id="UP001596406">
    <property type="component" value="Unassembled WGS sequence"/>
</dbReference>